<dbReference type="STRING" id="451379.A0A0N5ASI5"/>
<feature type="transmembrane region" description="Helical" evidence="6">
    <location>
        <begin position="386"/>
        <end position="407"/>
    </location>
</feature>
<dbReference type="AlphaFoldDB" id="A0A0N5ASI5"/>
<evidence type="ECO:0000259" key="7">
    <source>
        <dbReference type="Pfam" id="PF01154"/>
    </source>
</evidence>
<dbReference type="WBParaSite" id="SMUV_0000775201-mRNA-1">
    <property type="protein sequence ID" value="SMUV_0000775201-mRNA-1"/>
    <property type="gene ID" value="SMUV_0000775201"/>
</dbReference>
<evidence type="ECO:0000256" key="2">
    <source>
        <dbReference type="ARBA" id="ARBA00022679"/>
    </source>
</evidence>
<feature type="domain" description="Hydroxymethylglutaryl-coenzyme A synthase N-terminal" evidence="7">
    <location>
        <begin position="8"/>
        <end position="177"/>
    </location>
</feature>
<dbReference type="Pfam" id="PF01154">
    <property type="entry name" value="HMG_CoA_synt_N"/>
    <property type="match status" value="1"/>
</dbReference>
<feature type="binding site" evidence="4">
    <location>
        <position position="258"/>
    </location>
    <ligand>
        <name>CoA</name>
        <dbReference type="ChEBI" id="CHEBI:57287"/>
    </ligand>
</feature>
<dbReference type="GO" id="GO:0004421">
    <property type="term" value="F:hydroxymethylglutaryl-CoA synthase activity"/>
    <property type="evidence" value="ECO:0007669"/>
    <property type="project" value="UniProtKB-EC"/>
</dbReference>
<keyword evidence="6" id="KW-1133">Transmembrane helix</keyword>
<dbReference type="CDD" id="cd00827">
    <property type="entry name" value="init_cond_enzymes"/>
    <property type="match status" value="1"/>
</dbReference>
<feature type="transmembrane region" description="Helical" evidence="6">
    <location>
        <begin position="348"/>
        <end position="366"/>
    </location>
</feature>
<dbReference type="GO" id="GO:0006084">
    <property type="term" value="P:acetyl-CoA metabolic process"/>
    <property type="evidence" value="ECO:0007669"/>
    <property type="project" value="InterPro"/>
</dbReference>
<protein>
    <recommendedName>
        <fullName evidence="5">Hydroxymethylglutaryl-CoA synthase</fullName>
        <shortName evidence="5">HMG-CoA synthase</shortName>
        <ecNumber evidence="5">2.3.3.10</ecNumber>
    </recommendedName>
    <alternativeName>
        <fullName evidence="5">3-hydroxy-3-methylglutaryl coenzyme A synthase</fullName>
    </alternativeName>
</protein>
<evidence type="ECO:0000313" key="9">
    <source>
        <dbReference type="Proteomes" id="UP000046393"/>
    </source>
</evidence>
<dbReference type="Proteomes" id="UP000046393">
    <property type="component" value="Unplaced"/>
</dbReference>
<name>A0A0N5ASI5_9BILA</name>
<proteinExistence type="inferred from homology"/>
<dbReference type="GO" id="GO:0016126">
    <property type="term" value="P:sterol biosynthetic process"/>
    <property type="evidence" value="ECO:0007669"/>
    <property type="project" value="UniProtKB-KW"/>
</dbReference>
<evidence type="ECO:0000256" key="1">
    <source>
        <dbReference type="ARBA" id="ARBA00007061"/>
    </source>
</evidence>
<dbReference type="Pfam" id="PF08540">
    <property type="entry name" value="HMG_CoA_synt_C"/>
    <property type="match status" value="1"/>
</dbReference>
<sequence>MACSGGNPENVGICAMEMYFPSQYVDQTELEQFDNVSAGRYTVGLGLKEMAFCSVDEDVTSVCLTVVSALLKNYEIDKKSIGYIAVGSETLTDKSKGVFTALRSLFGENDEIFGSECIGACYAGTSALFNAVDWIYFYNLLGKYAIVVMADIAIYASGPARCTGGAGGFAALVGPDAAIAFDLGLRSAVLRDVWDFYKPVCGVSSEYAVVDGKLSLETYLSMLDVAYLRYRKRTSEQTSIASFDAVMLHCPFSKLVRKAFGRLVFADYLKGFKKDVINPESMDSMKNLNLENTYTDRQFVAVTVACSENLWQKKTNPNLHFNVRIGNMYTSSLYAQLNTIEHLVRSKVLFFSYGSGASAAMFSALIRRSKFNSSLYAKLYFNAIKFCLFFFSIEVLSMCLFILMFYLKSLIFYLN</sequence>
<comment type="function">
    <text evidence="5">Catalyzes the condensation of acetyl-CoA with acetoacetyl-CoA to form HMG-CoA.</text>
</comment>
<reference evidence="10" key="1">
    <citation type="submission" date="2017-02" db="UniProtKB">
        <authorList>
            <consortium name="WormBaseParasite"/>
        </authorList>
    </citation>
    <scope>IDENTIFICATION</scope>
</reference>
<comment type="pathway">
    <text evidence="5">Metabolic intermediate biosynthesis; (R)-mevalonate biosynthesis; (R)-mevalonate from acetyl-CoA: step 2/3.</text>
</comment>
<feature type="binding site" evidence="4">
    <location>
        <position position="215"/>
    </location>
    <ligand>
        <name>CoA</name>
        <dbReference type="ChEBI" id="CHEBI:57287"/>
    </ligand>
</feature>
<dbReference type="PANTHER" id="PTHR43323">
    <property type="entry name" value="3-HYDROXY-3-METHYLGLUTARYL COENZYME A SYNTHASE"/>
    <property type="match status" value="1"/>
</dbReference>
<keyword evidence="2 5" id="KW-0808">Transferase</keyword>
<keyword evidence="5" id="KW-0753">Steroid metabolism</keyword>
<comment type="similarity">
    <text evidence="1 5">Belongs to the thiolase-like superfamily. HMG-CoA synthase family.</text>
</comment>
<dbReference type="InterPro" id="IPR013746">
    <property type="entry name" value="HMG_CoA_synt_C_dom"/>
</dbReference>
<dbReference type="NCBIfam" id="TIGR01833">
    <property type="entry name" value="HMG-CoA-S_euk"/>
    <property type="match status" value="1"/>
</dbReference>
<dbReference type="EC" id="2.3.3.10" evidence="5"/>
<dbReference type="SUPFAM" id="SSF53901">
    <property type="entry name" value="Thiolase-like"/>
    <property type="match status" value="2"/>
</dbReference>
<keyword evidence="5" id="KW-0444">Lipid biosynthesis</keyword>
<accession>A0A0N5ASI5</accession>
<dbReference type="InterPro" id="IPR016039">
    <property type="entry name" value="Thiolase-like"/>
</dbReference>
<dbReference type="Gene3D" id="3.40.47.10">
    <property type="match status" value="1"/>
</dbReference>
<evidence type="ECO:0000256" key="3">
    <source>
        <dbReference type="PIRSR" id="PIRSR610122-1"/>
    </source>
</evidence>
<evidence type="ECO:0000259" key="8">
    <source>
        <dbReference type="Pfam" id="PF08540"/>
    </source>
</evidence>
<keyword evidence="6" id="KW-0472">Membrane</keyword>
<dbReference type="InterPro" id="IPR010122">
    <property type="entry name" value="HMG_CoA_synthase_euk"/>
</dbReference>
<evidence type="ECO:0000256" key="6">
    <source>
        <dbReference type="SAM" id="Phobius"/>
    </source>
</evidence>
<keyword evidence="5" id="KW-1207">Sterol metabolism</keyword>
<evidence type="ECO:0000256" key="4">
    <source>
        <dbReference type="PIRSR" id="PIRSR610122-2"/>
    </source>
</evidence>
<dbReference type="InterPro" id="IPR013528">
    <property type="entry name" value="HMG_CoA_synth_N"/>
</dbReference>
<evidence type="ECO:0000313" key="10">
    <source>
        <dbReference type="WBParaSite" id="SMUV_0000775201-mRNA-1"/>
    </source>
</evidence>
<feature type="binding site" evidence="4">
    <location>
        <position position="254"/>
    </location>
    <ligand>
        <name>CoA</name>
        <dbReference type="ChEBI" id="CHEBI:57287"/>
    </ligand>
</feature>
<organism evidence="9 10">
    <name type="scientific">Syphacia muris</name>
    <dbReference type="NCBI Taxonomy" id="451379"/>
    <lineage>
        <taxon>Eukaryota</taxon>
        <taxon>Metazoa</taxon>
        <taxon>Ecdysozoa</taxon>
        <taxon>Nematoda</taxon>
        <taxon>Chromadorea</taxon>
        <taxon>Rhabditida</taxon>
        <taxon>Spirurina</taxon>
        <taxon>Oxyuridomorpha</taxon>
        <taxon>Oxyuroidea</taxon>
        <taxon>Oxyuridae</taxon>
        <taxon>Syphacia</taxon>
    </lineage>
</organism>
<feature type="active site" description="Proton donor/acceptor" evidence="3">
    <location>
        <position position="89"/>
    </location>
</feature>
<keyword evidence="6" id="KW-0812">Transmembrane</keyword>
<comment type="catalytic activity">
    <reaction evidence="5">
        <text>acetoacetyl-CoA + acetyl-CoA + H2O = (3S)-3-hydroxy-3-methylglutaryl-CoA + CoA + H(+)</text>
        <dbReference type="Rhea" id="RHEA:10188"/>
        <dbReference type="ChEBI" id="CHEBI:15377"/>
        <dbReference type="ChEBI" id="CHEBI:15378"/>
        <dbReference type="ChEBI" id="CHEBI:43074"/>
        <dbReference type="ChEBI" id="CHEBI:57286"/>
        <dbReference type="ChEBI" id="CHEBI:57287"/>
        <dbReference type="ChEBI" id="CHEBI:57288"/>
        <dbReference type="EC" id="2.3.3.10"/>
    </reaction>
</comment>
<dbReference type="PANTHER" id="PTHR43323:SF2">
    <property type="entry name" value="HYDROXYMETHYLGLUTARYL-COA SYNTHASE"/>
    <property type="match status" value="1"/>
</dbReference>
<keyword evidence="5" id="KW-0443">Lipid metabolism</keyword>
<keyword evidence="9" id="KW-1185">Reference proteome</keyword>
<feature type="domain" description="Hydroxymethylglutaryl-coenzyme A synthase C-terminal" evidence="8">
    <location>
        <begin position="179"/>
        <end position="371"/>
    </location>
</feature>
<dbReference type="GO" id="GO:0010142">
    <property type="term" value="P:farnesyl diphosphate biosynthetic process, mevalonate pathway"/>
    <property type="evidence" value="ECO:0007669"/>
    <property type="project" value="InterPro"/>
</dbReference>
<feature type="active site" description="Acyl-thioester intermediate" evidence="3">
    <location>
        <position position="121"/>
    </location>
</feature>
<evidence type="ECO:0000256" key="5">
    <source>
        <dbReference type="RuleBase" id="RU364071"/>
    </source>
</evidence>
<keyword evidence="5" id="KW-0756">Sterol biosynthesis</keyword>
<keyword evidence="5" id="KW-0752">Steroid biosynthesis</keyword>
<dbReference type="UniPathway" id="UPA00058">
    <property type="reaction ID" value="UER00102"/>
</dbReference>
<feature type="active site" description="Proton donor/acceptor" evidence="3">
    <location>
        <position position="249"/>
    </location>
</feature>